<dbReference type="GO" id="GO:0005886">
    <property type="term" value="C:plasma membrane"/>
    <property type="evidence" value="ECO:0007669"/>
    <property type="project" value="UniProtKB-SubCell"/>
</dbReference>
<evidence type="ECO:0000313" key="9">
    <source>
        <dbReference type="Proteomes" id="UP000234341"/>
    </source>
</evidence>
<evidence type="ECO:0000256" key="1">
    <source>
        <dbReference type="ARBA" id="ARBA00004651"/>
    </source>
</evidence>
<keyword evidence="3" id="KW-1003">Cell membrane</keyword>
<dbReference type="Pfam" id="PF02417">
    <property type="entry name" value="Chromate_transp"/>
    <property type="match status" value="1"/>
</dbReference>
<comment type="similarity">
    <text evidence="2">Belongs to the chromate ion transporter (CHR) (TC 2.A.51) family.</text>
</comment>
<organism evidence="8 9">
    <name type="scientific">Cupriavidus pauculus</name>
    <dbReference type="NCBI Taxonomy" id="82633"/>
    <lineage>
        <taxon>Bacteria</taxon>
        <taxon>Pseudomonadati</taxon>
        <taxon>Pseudomonadota</taxon>
        <taxon>Betaproteobacteria</taxon>
        <taxon>Burkholderiales</taxon>
        <taxon>Burkholderiaceae</taxon>
        <taxon>Cupriavidus</taxon>
    </lineage>
</organism>
<evidence type="ECO:0000313" key="8">
    <source>
        <dbReference type="EMBL" id="PLP96432.1"/>
    </source>
</evidence>
<evidence type="ECO:0000256" key="2">
    <source>
        <dbReference type="ARBA" id="ARBA00005262"/>
    </source>
</evidence>
<reference evidence="8 9" key="1">
    <citation type="submission" date="2017-12" db="EMBL/GenBank/DDBJ databases">
        <title>Genome sequence of the active heterotrophic nitrifier-denitrifier, Cupriavidus pauculus UM1.</title>
        <authorList>
            <person name="Putonti C."/>
            <person name="Castignetti D."/>
        </authorList>
    </citation>
    <scope>NUCLEOTIDE SEQUENCE [LARGE SCALE GENOMIC DNA]</scope>
    <source>
        <strain evidence="8 9">UM1</strain>
    </source>
</reference>
<proteinExistence type="inferred from homology"/>
<dbReference type="AlphaFoldDB" id="A0A2N5C2I3"/>
<name>A0A2N5C2I3_9BURK</name>
<feature type="transmembrane region" description="Helical" evidence="7">
    <location>
        <begin position="77"/>
        <end position="100"/>
    </location>
</feature>
<evidence type="ECO:0000256" key="5">
    <source>
        <dbReference type="ARBA" id="ARBA00022989"/>
    </source>
</evidence>
<evidence type="ECO:0000256" key="6">
    <source>
        <dbReference type="ARBA" id="ARBA00023136"/>
    </source>
</evidence>
<dbReference type="InterPro" id="IPR003370">
    <property type="entry name" value="Chromate_transpt"/>
</dbReference>
<keyword evidence="4 7" id="KW-0812">Transmembrane</keyword>
<evidence type="ECO:0000256" key="4">
    <source>
        <dbReference type="ARBA" id="ARBA00022692"/>
    </source>
</evidence>
<feature type="transmembrane region" description="Helical" evidence="7">
    <location>
        <begin position="12"/>
        <end position="29"/>
    </location>
</feature>
<dbReference type="Proteomes" id="UP000234341">
    <property type="component" value="Unassembled WGS sequence"/>
</dbReference>
<dbReference type="RefSeq" id="WP_101685563.1">
    <property type="nucleotide sequence ID" value="NZ_PJRP01000028.1"/>
</dbReference>
<dbReference type="PANTHER" id="PTHR43663:SF1">
    <property type="entry name" value="CHROMATE TRANSPORTER"/>
    <property type="match status" value="1"/>
</dbReference>
<dbReference type="EMBL" id="PJRP01000028">
    <property type="protein sequence ID" value="PLP96432.1"/>
    <property type="molecule type" value="Genomic_DNA"/>
</dbReference>
<dbReference type="STRING" id="82633.GCA_000974605_04413"/>
<comment type="caution">
    <text evidence="8">The sequence shown here is derived from an EMBL/GenBank/DDBJ whole genome shotgun (WGS) entry which is preliminary data.</text>
</comment>
<feature type="transmembrane region" description="Helical" evidence="7">
    <location>
        <begin position="50"/>
        <end position="71"/>
    </location>
</feature>
<keyword evidence="6 7" id="KW-0472">Membrane</keyword>
<sequence length="176" mass="18319">MASPEILRDLLGHFGMLSLLAVGGGGTVIPDMHRYLVEANHWMTDEQFAALYAISQASPGPNILFVALFGWQVAGPAGAFASMLGICGPSSVIALGFEYFAGRSPHAVWPVLIKRGLSALTIGLLMSTGWVLATSVDHSWTAAAVTLLTVGLMLKTKIHPLLLVALGAGAGLLGLV</sequence>
<evidence type="ECO:0000256" key="7">
    <source>
        <dbReference type="SAM" id="Phobius"/>
    </source>
</evidence>
<evidence type="ECO:0000256" key="3">
    <source>
        <dbReference type="ARBA" id="ARBA00022475"/>
    </source>
</evidence>
<keyword evidence="5 7" id="KW-1133">Transmembrane helix</keyword>
<dbReference type="OrthoDB" id="556585at2"/>
<dbReference type="InterPro" id="IPR052518">
    <property type="entry name" value="CHR_Transporter"/>
</dbReference>
<feature type="transmembrane region" description="Helical" evidence="7">
    <location>
        <begin position="112"/>
        <end position="132"/>
    </location>
</feature>
<protein>
    <submittedName>
        <fullName evidence="8">Chromate transporter</fullName>
    </submittedName>
</protein>
<dbReference type="GO" id="GO:0015109">
    <property type="term" value="F:chromate transmembrane transporter activity"/>
    <property type="evidence" value="ECO:0007669"/>
    <property type="project" value="InterPro"/>
</dbReference>
<gene>
    <name evidence="8" type="ORF">CYJ10_32430</name>
</gene>
<dbReference type="PANTHER" id="PTHR43663">
    <property type="entry name" value="CHROMATE TRANSPORT PROTEIN-RELATED"/>
    <property type="match status" value="1"/>
</dbReference>
<comment type="subcellular location">
    <subcellularLocation>
        <location evidence="1">Cell membrane</location>
        <topology evidence="1">Multi-pass membrane protein</topology>
    </subcellularLocation>
</comment>
<accession>A0A2N5C2I3</accession>